<dbReference type="InterPro" id="IPR002885">
    <property type="entry name" value="PPR_rpt"/>
</dbReference>
<dbReference type="InterPro" id="IPR046960">
    <property type="entry name" value="PPR_At4g14850-like_plant"/>
</dbReference>
<organism evidence="3 4">
    <name type="scientific">Quercus lobata</name>
    <name type="common">Valley oak</name>
    <dbReference type="NCBI Taxonomy" id="97700"/>
    <lineage>
        <taxon>Eukaryota</taxon>
        <taxon>Viridiplantae</taxon>
        <taxon>Streptophyta</taxon>
        <taxon>Embryophyta</taxon>
        <taxon>Tracheophyta</taxon>
        <taxon>Spermatophyta</taxon>
        <taxon>Magnoliopsida</taxon>
        <taxon>eudicotyledons</taxon>
        <taxon>Gunneridae</taxon>
        <taxon>Pentapetalae</taxon>
        <taxon>rosids</taxon>
        <taxon>fabids</taxon>
        <taxon>Fagales</taxon>
        <taxon>Fagaceae</taxon>
        <taxon>Quercus</taxon>
    </lineage>
</organism>
<evidence type="ECO:0000313" key="3">
    <source>
        <dbReference type="EnsemblPlants" id="QL02p053216:mrna"/>
    </source>
</evidence>
<dbReference type="PANTHER" id="PTHR47926">
    <property type="entry name" value="PENTATRICOPEPTIDE REPEAT-CONTAINING PROTEIN"/>
    <property type="match status" value="1"/>
</dbReference>
<dbReference type="Gene3D" id="1.25.40.10">
    <property type="entry name" value="Tetratricopeptide repeat domain"/>
    <property type="match status" value="3"/>
</dbReference>
<feature type="repeat" description="PPR" evidence="2">
    <location>
        <begin position="284"/>
        <end position="318"/>
    </location>
</feature>
<evidence type="ECO:0000256" key="2">
    <source>
        <dbReference type="PROSITE-ProRule" id="PRU00708"/>
    </source>
</evidence>
<dbReference type="InterPro" id="IPR011990">
    <property type="entry name" value="TPR-like_helical_dom_sf"/>
</dbReference>
<dbReference type="OMA" id="EASKEHC"/>
<dbReference type="GO" id="GO:0009451">
    <property type="term" value="P:RNA modification"/>
    <property type="evidence" value="ECO:0007669"/>
    <property type="project" value="InterPro"/>
</dbReference>
<protein>
    <recommendedName>
        <fullName evidence="5">Pentatricopeptide repeat-containing protein</fullName>
    </recommendedName>
</protein>
<dbReference type="Gramene" id="QL02p053216:mrna">
    <property type="protein sequence ID" value="QL02p053216:mrna"/>
    <property type="gene ID" value="QL02p053216"/>
</dbReference>
<dbReference type="Proteomes" id="UP000594261">
    <property type="component" value="Chromosome 2"/>
</dbReference>
<proteinExistence type="predicted"/>
<reference evidence="4" key="1">
    <citation type="journal article" date="2016" name="G3 (Bethesda)">
        <title>First Draft Assembly and Annotation of the Genome of a California Endemic Oak Quercus lobata Nee (Fagaceae).</title>
        <authorList>
            <person name="Sork V.L."/>
            <person name="Fitz-Gibbon S.T."/>
            <person name="Puiu D."/>
            <person name="Crepeau M."/>
            <person name="Gugger P.F."/>
            <person name="Sherman R."/>
            <person name="Stevens K."/>
            <person name="Langley C.H."/>
            <person name="Pellegrini M."/>
            <person name="Salzberg S.L."/>
        </authorList>
    </citation>
    <scope>NUCLEOTIDE SEQUENCE [LARGE SCALE GENOMIC DNA]</scope>
    <source>
        <strain evidence="4">cv. SW786</strain>
    </source>
</reference>
<dbReference type="PROSITE" id="PS51375">
    <property type="entry name" value="PPR"/>
    <property type="match status" value="1"/>
</dbReference>
<dbReference type="GO" id="GO:0003723">
    <property type="term" value="F:RNA binding"/>
    <property type="evidence" value="ECO:0007669"/>
    <property type="project" value="InterPro"/>
</dbReference>
<dbReference type="InParanoid" id="A0A7N2KXN1"/>
<evidence type="ECO:0000313" key="4">
    <source>
        <dbReference type="Proteomes" id="UP000594261"/>
    </source>
</evidence>
<name>A0A7N2KXN1_QUELO</name>
<sequence>MQELGVGLNVYSFSNVIKSFASASALWQRLKIHALFIKNGVVDSLILGTSLIDMYFKCGKIKLVHCIVEEIGERDVVVWGAMIAGIGEVWAHKLGREVHAYMLKTKSYLRQIFIQSALIDKYCKCGDMGSGRRVFYSSMERNTICWTALMSVCADLRALTQGKEVHAYALKNWFLPNVSIVSSLMILYSKCGLLEYSLKMFDALGVFRSMQLSKHMPDSVTIARILSVCGELKSLMLGKEVHGQVLKKNFECIRFVSAEVVKLYGTGGAIDHAKSVFDAIPIKGSMTWTAIIEAYGYSNRCQDAIALFDQMRSGGFIQTISLSK</sequence>
<dbReference type="PANTHER" id="PTHR47926:SF354">
    <property type="entry name" value="REPEAT (PPR-LIKE) SUPERFAMILY PROTEIN, PUTATIVE-RELATED"/>
    <property type="match status" value="1"/>
</dbReference>
<evidence type="ECO:0000256" key="1">
    <source>
        <dbReference type="ARBA" id="ARBA00022737"/>
    </source>
</evidence>
<dbReference type="EnsemblPlants" id="QL02p053216:mrna">
    <property type="protein sequence ID" value="QL02p053216:mrna"/>
    <property type="gene ID" value="QL02p053216"/>
</dbReference>
<dbReference type="AlphaFoldDB" id="A0A7N2KXN1"/>
<dbReference type="Pfam" id="PF01535">
    <property type="entry name" value="PPR"/>
    <property type="match status" value="3"/>
</dbReference>
<reference evidence="3" key="2">
    <citation type="submission" date="2021-01" db="UniProtKB">
        <authorList>
            <consortium name="EnsemblPlants"/>
        </authorList>
    </citation>
    <scope>IDENTIFICATION</scope>
</reference>
<accession>A0A7N2KXN1</accession>
<keyword evidence="4" id="KW-1185">Reference proteome</keyword>
<evidence type="ECO:0008006" key="5">
    <source>
        <dbReference type="Google" id="ProtNLM"/>
    </source>
</evidence>
<dbReference type="NCBIfam" id="TIGR00756">
    <property type="entry name" value="PPR"/>
    <property type="match status" value="1"/>
</dbReference>
<keyword evidence="1" id="KW-0677">Repeat</keyword>